<reference evidence="2" key="1">
    <citation type="journal article" date="2015" name="Nature">
        <title>Complex archaea that bridge the gap between prokaryotes and eukaryotes.</title>
        <authorList>
            <person name="Spang A."/>
            <person name="Saw J.H."/>
            <person name="Jorgensen S.L."/>
            <person name="Zaremba-Niedzwiedzka K."/>
            <person name="Martijn J."/>
            <person name="Lind A.E."/>
            <person name="van Eijk R."/>
            <person name="Schleper C."/>
            <person name="Guy L."/>
            <person name="Ettema T.J."/>
        </authorList>
    </citation>
    <scope>NUCLEOTIDE SEQUENCE</scope>
</reference>
<protein>
    <submittedName>
        <fullName evidence="2">Uncharacterized protein</fullName>
    </submittedName>
</protein>
<name>A0A0F9SXJ4_9ZZZZ</name>
<sequence length="131" mass="12990">MSVLKGLSKSPFTHAGAPAIITAPAVSDLMTLKATHPTRSAASCDDSSPAGCGHCMTHGDPAPGALQGWRLAAVAGAAFLTPVIMAAVGAAVSPAGREPLGCILGLAVGAVAGWLIVRARRPGELDAEETP</sequence>
<feature type="transmembrane region" description="Helical" evidence="1">
    <location>
        <begin position="98"/>
        <end position="117"/>
    </location>
</feature>
<proteinExistence type="predicted"/>
<comment type="caution">
    <text evidence="2">The sequence shown here is derived from an EMBL/GenBank/DDBJ whole genome shotgun (WGS) entry which is preliminary data.</text>
</comment>
<keyword evidence="1" id="KW-0472">Membrane</keyword>
<accession>A0A0F9SXJ4</accession>
<dbReference type="EMBL" id="LAZR01000379">
    <property type="protein sequence ID" value="KKN71644.1"/>
    <property type="molecule type" value="Genomic_DNA"/>
</dbReference>
<keyword evidence="1" id="KW-0812">Transmembrane</keyword>
<evidence type="ECO:0000256" key="1">
    <source>
        <dbReference type="SAM" id="Phobius"/>
    </source>
</evidence>
<feature type="transmembrane region" description="Helical" evidence="1">
    <location>
        <begin position="71"/>
        <end position="92"/>
    </location>
</feature>
<dbReference type="AlphaFoldDB" id="A0A0F9SXJ4"/>
<gene>
    <name evidence="2" type="ORF">LCGC14_0418720</name>
</gene>
<organism evidence="2">
    <name type="scientific">marine sediment metagenome</name>
    <dbReference type="NCBI Taxonomy" id="412755"/>
    <lineage>
        <taxon>unclassified sequences</taxon>
        <taxon>metagenomes</taxon>
        <taxon>ecological metagenomes</taxon>
    </lineage>
</organism>
<keyword evidence="1" id="KW-1133">Transmembrane helix</keyword>
<evidence type="ECO:0000313" key="2">
    <source>
        <dbReference type="EMBL" id="KKN71644.1"/>
    </source>
</evidence>